<dbReference type="RefSeq" id="XP_004351087.1">
    <property type="nucleotide sequence ID" value="XM_004351035.1"/>
</dbReference>
<protein>
    <submittedName>
        <fullName evidence="1">Uncharacterized protein</fullName>
    </submittedName>
</protein>
<dbReference type="GeneID" id="14865731"/>
<evidence type="ECO:0000313" key="2">
    <source>
        <dbReference type="Proteomes" id="UP000007797"/>
    </source>
</evidence>
<name>F4QC82_CACFS</name>
<gene>
    <name evidence="1" type="ORF">DFA_12135</name>
</gene>
<sequence>MAQPAQLQEQNEISMLKRVLDRFTVNWRVKSKDLKPQTKTSMMYVLNIH</sequence>
<dbReference type="Proteomes" id="UP000007797">
    <property type="component" value="Unassembled WGS sequence"/>
</dbReference>
<reference evidence="2" key="1">
    <citation type="journal article" date="2011" name="Genome Res.">
        <title>Phylogeny-wide analysis of social amoeba genomes highlights ancient origins for complex intercellular communication.</title>
        <authorList>
            <person name="Heidel A.J."/>
            <person name="Lawal H.M."/>
            <person name="Felder M."/>
            <person name="Schilde C."/>
            <person name="Helps N.R."/>
            <person name="Tunggal B."/>
            <person name="Rivero F."/>
            <person name="John U."/>
            <person name="Schleicher M."/>
            <person name="Eichinger L."/>
            <person name="Platzer M."/>
            <person name="Noegel A.A."/>
            <person name="Schaap P."/>
            <person name="Gloeckner G."/>
        </authorList>
    </citation>
    <scope>NUCLEOTIDE SEQUENCE [LARGE SCALE GENOMIC DNA]</scope>
    <source>
        <strain evidence="2">SH3</strain>
    </source>
</reference>
<evidence type="ECO:0000313" key="1">
    <source>
        <dbReference type="EMBL" id="EGG14363.1"/>
    </source>
</evidence>
<dbReference type="AlphaFoldDB" id="F4QC82"/>
<dbReference type="EMBL" id="GL883029">
    <property type="protein sequence ID" value="EGG14363.1"/>
    <property type="molecule type" value="Genomic_DNA"/>
</dbReference>
<dbReference type="KEGG" id="dfa:DFA_12135"/>
<accession>F4QC82</accession>
<keyword evidence="2" id="KW-1185">Reference proteome</keyword>
<proteinExistence type="predicted"/>
<organism evidence="1 2">
    <name type="scientific">Cavenderia fasciculata</name>
    <name type="common">Slime mold</name>
    <name type="synonym">Dictyostelium fasciculatum</name>
    <dbReference type="NCBI Taxonomy" id="261658"/>
    <lineage>
        <taxon>Eukaryota</taxon>
        <taxon>Amoebozoa</taxon>
        <taxon>Evosea</taxon>
        <taxon>Eumycetozoa</taxon>
        <taxon>Dictyostelia</taxon>
        <taxon>Acytosteliales</taxon>
        <taxon>Cavenderiaceae</taxon>
        <taxon>Cavenderia</taxon>
    </lineage>
</organism>